<name>L7Z9S7_CITFR</name>
<protein>
    <submittedName>
        <fullName evidence="1">Uncharacterized protein</fullName>
    </submittedName>
</protein>
<dbReference type="EMBL" id="JQ996150">
    <property type="protein sequence ID" value="AGE11258.1"/>
    <property type="molecule type" value="Genomic_DNA"/>
</dbReference>
<dbReference type="AlphaFoldDB" id="L7Z9S7"/>
<sequence length="142" mass="15407">MVNPILLMAVPVISAVVADTEKAMPTVMSCGQTSIVLVSWLKKKSRGLSVKQLSNAQIYTLRRLSSGASYKLRGDGKKALECRPCIRTRFGTNDISAPSIPVLLRLGLVAYACEGEKSRTTFYPVKLTDAGESAAKTMQIRD</sequence>
<geneLocation type="plasmid" evidence="1">
    <name>pT-OXA-181</name>
</geneLocation>
<organism evidence="1">
    <name type="scientific">Citrobacter freundii</name>
    <dbReference type="NCBI Taxonomy" id="546"/>
    <lineage>
        <taxon>Bacteria</taxon>
        <taxon>Pseudomonadati</taxon>
        <taxon>Pseudomonadota</taxon>
        <taxon>Gammaproteobacteria</taxon>
        <taxon>Enterobacterales</taxon>
        <taxon>Enterobacteriaceae</taxon>
        <taxon>Citrobacter</taxon>
        <taxon>Citrobacter freundii complex</taxon>
    </lineage>
</organism>
<evidence type="ECO:0000313" key="1">
    <source>
        <dbReference type="EMBL" id="AGE11258.1"/>
    </source>
</evidence>
<reference evidence="1" key="1">
    <citation type="journal article" date="2013" name="Antimicrob. Agents Chemother.">
        <title>Complete Sequence of the IncT-Type Plasmid pT-OXA-181 Carrying the blaOXA-181 Carbapenemase Gene from Citrobacter freundii.</title>
        <authorList>
            <person name="Villa L."/>
            <person name="Carattoli A."/>
            <person name="Nordmann P."/>
            <person name="Carta C."/>
            <person name="Poirel L."/>
        </authorList>
    </citation>
    <scope>NUCLEOTIDE SEQUENCE</scope>
    <source>
        <strain evidence="1">CFSTE</strain>
        <plasmid evidence="1">pT-OXA-181</plasmid>
    </source>
</reference>
<proteinExistence type="predicted"/>
<accession>L7Z9S7</accession>
<keyword evidence="1" id="KW-0614">Plasmid</keyword>